<proteinExistence type="predicted"/>
<dbReference type="InterPro" id="IPR052917">
    <property type="entry name" value="Stress-Dev_Protein"/>
</dbReference>
<dbReference type="PANTHER" id="PTHR34818:SF1">
    <property type="entry name" value="PROTEIN BLI-3"/>
    <property type="match status" value="1"/>
</dbReference>
<dbReference type="Gene3D" id="2.30.110.10">
    <property type="entry name" value="Electron Transport, Fmn-binding Protein, Chain A"/>
    <property type="match status" value="1"/>
</dbReference>
<sequence length="139" mass="16074">MEKQDAINQGLELVNRSTIAMLGTNGEDGFPNIKAMLKMENQGLKKIWFSTNTSSKRTEQIKKNSKVCVYFVDPNEFKGLMLVGNIKIFQDKSSRQRLWREGFERYYPLGVDDPDYSVLCFTGLWSNFYHGLSNINFEI</sequence>
<gene>
    <name evidence="2" type="ORF">S01H4_47644</name>
</gene>
<name>X1D725_9ZZZZ</name>
<evidence type="ECO:0000313" key="2">
    <source>
        <dbReference type="EMBL" id="GAH00909.1"/>
    </source>
</evidence>
<dbReference type="InterPro" id="IPR038725">
    <property type="entry name" value="YdaG_split_barrel_FMN-bd"/>
</dbReference>
<dbReference type="AlphaFoldDB" id="X1D725"/>
<accession>X1D725</accession>
<protein>
    <recommendedName>
        <fullName evidence="1">General stress protein FMN-binding split barrel domain-containing protein</fullName>
    </recommendedName>
</protein>
<dbReference type="Pfam" id="PF16242">
    <property type="entry name" value="Pyrid_ox_like"/>
    <property type="match status" value="1"/>
</dbReference>
<comment type="caution">
    <text evidence="2">The sequence shown here is derived from an EMBL/GenBank/DDBJ whole genome shotgun (WGS) entry which is preliminary data.</text>
</comment>
<dbReference type="EMBL" id="BART01026771">
    <property type="protein sequence ID" value="GAH00909.1"/>
    <property type="molecule type" value="Genomic_DNA"/>
</dbReference>
<evidence type="ECO:0000259" key="1">
    <source>
        <dbReference type="Pfam" id="PF16242"/>
    </source>
</evidence>
<organism evidence="2">
    <name type="scientific">marine sediment metagenome</name>
    <dbReference type="NCBI Taxonomy" id="412755"/>
    <lineage>
        <taxon>unclassified sequences</taxon>
        <taxon>metagenomes</taxon>
        <taxon>ecological metagenomes</taxon>
    </lineage>
</organism>
<feature type="domain" description="General stress protein FMN-binding split barrel" evidence="1">
    <location>
        <begin position="6"/>
        <end position="123"/>
    </location>
</feature>
<dbReference type="PANTHER" id="PTHR34818">
    <property type="entry name" value="PROTEIN BLI-3"/>
    <property type="match status" value="1"/>
</dbReference>
<reference evidence="2" key="1">
    <citation type="journal article" date="2014" name="Front. Microbiol.">
        <title>High frequency of phylogenetically diverse reductive dehalogenase-homologous genes in deep subseafloor sedimentary metagenomes.</title>
        <authorList>
            <person name="Kawai M."/>
            <person name="Futagami T."/>
            <person name="Toyoda A."/>
            <person name="Takaki Y."/>
            <person name="Nishi S."/>
            <person name="Hori S."/>
            <person name="Arai W."/>
            <person name="Tsubouchi T."/>
            <person name="Morono Y."/>
            <person name="Uchiyama I."/>
            <person name="Ito T."/>
            <person name="Fujiyama A."/>
            <person name="Inagaki F."/>
            <person name="Takami H."/>
        </authorList>
    </citation>
    <scope>NUCLEOTIDE SEQUENCE</scope>
    <source>
        <strain evidence="2">Expedition CK06-06</strain>
    </source>
</reference>
<dbReference type="SUPFAM" id="SSF50475">
    <property type="entry name" value="FMN-binding split barrel"/>
    <property type="match status" value="1"/>
</dbReference>
<dbReference type="InterPro" id="IPR012349">
    <property type="entry name" value="Split_barrel_FMN-bd"/>
</dbReference>